<evidence type="ECO:0000313" key="1">
    <source>
        <dbReference type="EMBL" id="SUG26853.1"/>
    </source>
</evidence>
<evidence type="ECO:0000313" key="2">
    <source>
        <dbReference type="Proteomes" id="UP000254332"/>
    </source>
</evidence>
<protein>
    <submittedName>
        <fullName evidence="1">Uncharacterized protein</fullName>
    </submittedName>
</protein>
<dbReference type="Proteomes" id="UP000254332">
    <property type="component" value="Unassembled WGS sequence"/>
</dbReference>
<name>A0A379SB63_SALER</name>
<sequence>MKGEKRTVLAPKGRLLYTRQTTAGQETFTATSATLGAQCALPREAATPVTDESKQWWFNITGSGWLPQKDVTEAGQYDLLKQGFQPLEENSGGDMVRSPYESWVPEAFDSVSRAGR</sequence>
<organism evidence="1 2">
    <name type="scientific">Salmonella enterica</name>
    <name type="common">Salmonella choleraesuis</name>
    <dbReference type="NCBI Taxonomy" id="28901"/>
    <lineage>
        <taxon>Bacteria</taxon>
        <taxon>Pseudomonadati</taxon>
        <taxon>Pseudomonadota</taxon>
        <taxon>Gammaproteobacteria</taxon>
        <taxon>Enterobacterales</taxon>
        <taxon>Enterobacteriaceae</taxon>
        <taxon>Salmonella</taxon>
    </lineage>
</organism>
<accession>A0A379SB63</accession>
<proteinExistence type="predicted"/>
<dbReference type="EMBL" id="UGWQ01000002">
    <property type="protein sequence ID" value="SUG26853.1"/>
    <property type="molecule type" value="Genomic_DNA"/>
</dbReference>
<reference evidence="1 2" key="1">
    <citation type="submission" date="2018-06" db="EMBL/GenBank/DDBJ databases">
        <authorList>
            <consortium name="Pathogen Informatics"/>
            <person name="Doyle S."/>
        </authorList>
    </citation>
    <scope>NUCLEOTIDE SEQUENCE [LARGE SCALE GENOMIC DNA]</scope>
    <source>
        <strain evidence="1 2">NCTC10718</strain>
    </source>
</reference>
<gene>
    <name evidence="1" type="ORF">NCTC10718_04143</name>
</gene>
<dbReference type="AlphaFoldDB" id="A0A379SB63"/>